<reference evidence="20 21" key="1">
    <citation type="submission" date="2018-05" db="EMBL/GenBank/DDBJ databases">
        <title>Salinimonas sp. HMF8227 Genome sequencing and assembly.</title>
        <authorList>
            <person name="Kang H."/>
            <person name="Kang J."/>
            <person name="Cha I."/>
            <person name="Kim H."/>
            <person name="Joh K."/>
        </authorList>
    </citation>
    <scope>NUCLEOTIDE SEQUENCE [LARGE SCALE GENOMIC DNA]</scope>
    <source>
        <strain evidence="20 21">HMF8227</strain>
    </source>
</reference>
<evidence type="ECO:0000256" key="8">
    <source>
        <dbReference type="ARBA" id="ARBA00022741"/>
    </source>
</evidence>
<dbReference type="InterPro" id="IPR036097">
    <property type="entry name" value="HisK_dim/P_sf"/>
</dbReference>
<evidence type="ECO:0000259" key="17">
    <source>
        <dbReference type="PROSITE" id="PS50109"/>
    </source>
</evidence>
<evidence type="ECO:0000256" key="10">
    <source>
        <dbReference type="ARBA" id="ARBA00022840"/>
    </source>
</evidence>
<keyword evidence="8" id="KW-0547">Nucleotide-binding</keyword>
<feature type="modified residue" description="4-aspartylphosphate" evidence="15">
    <location>
        <position position="859"/>
    </location>
</feature>
<proteinExistence type="predicted"/>
<dbReference type="InterPro" id="IPR005467">
    <property type="entry name" value="His_kinase_dom"/>
</dbReference>
<dbReference type="Pfam" id="PF02518">
    <property type="entry name" value="HATPase_c"/>
    <property type="match status" value="1"/>
</dbReference>
<evidence type="ECO:0000256" key="9">
    <source>
        <dbReference type="ARBA" id="ARBA00022777"/>
    </source>
</evidence>
<feature type="domain" description="HPt" evidence="19">
    <location>
        <begin position="948"/>
        <end position="1041"/>
    </location>
</feature>
<dbReference type="EC" id="2.7.13.3" evidence="3"/>
<feature type="transmembrane region" description="Helical" evidence="16">
    <location>
        <begin position="195"/>
        <end position="216"/>
    </location>
</feature>
<dbReference type="InterPro" id="IPR036641">
    <property type="entry name" value="HPT_dom_sf"/>
</dbReference>
<dbReference type="Gene3D" id="2.60.40.2380">
    <property type="match status" value="1"/>
</dbReference>
<evidence type="ECO:0000313" key="20">
    <source>
        <dbReference type="EMBL" id="AWL13162.1"/>
    </source>
</evidence>
<dbReference type="Gene3D" id="3.30.565.10">
    <property type="entry name" value="Histidine kinase-like ATPase, C-terminal domain"/>
    <property type="match status" value="1"/>
</dbReference>
<dbReference type="PROSITE" id="PS50110">
    <property type="entry name" value="RESPONSE_REGULATORY"/>
    <property type="match status" value="1"/>
</dbReference>
<feature type="domain" description="Histidine kinase" evidence="17">
    <location>
        <begin position="449"/>
        <end position="669"/>
    </location>
</feature>
<organism evidence="20 21">
    <name type="scientific">Saliniradius amylolyticus</name>
    <dbReference type="NCBI Taxonomy" id="2183582"/>
    <lineage>
        <taxon>Bacteria</taxon>
        <taxon>Pseudomonadati</taxon>
        <taxon>Pseudomonadota</taxon>
        <taxon>Gammaproteobacteria</taxon>
        <taxon>Alteromonadales</taxon>
        <taxon>Alteromonadaceae</taxon>
        <taxon>Saliniradius</taxon>
    </lineage>
</organism>
<evidence type="ECO:0000256" key="14">
    <source>
        <dbReference type="PROSITE-ProRule" id="PRU00110"/>
    </source>
</evidence>
<keyword evidence="21" id="KW-1185">Reference proteome</keyword>
<evidence type="ECO:0000256" key="6">
    <source>
        <dbReference type="ARBA" id="ARBA00022679"/>
    </source>
</evidence>
<name>A0A2S2E6K2_9ALTE</name>
<dbReference type="AlphaFoldDB" id="A0A2S2E6K2"/>
<keyword evidence="9 20" id="KW-0418">Kinase</keyword>
<dbReference type="Pfam" id="PF07696">
    <property type="entry name" value="7TMR-DISMED2"/>
    <property type="match status" value="1"/>
</dbReference>
<dbReference type="Pfam" id="PF01627">
    <property type="entry name" value="Hpt"/>
    <property type="match status" value="1"/>
</dbReference>
<dbReference type="Proteomes" id="UP000245728">
    <property type="component" value="Chromosome"/>
</dbReference>
<dbReference type="GO" id="GO:0000155">
    <property type="term" value="F:phosphorelay sensor kinase activity"/>
    <property type="evidence" value="ECO:0007669"/>
    <property type="project" value="InterPro"/>
</dbReference>
<dbReference type="Gene3D" id="1.20.120.160">
    <property type="entry name" value="HPT domain"/>
    <property type="match status" value="1"/>
</dbReference>
<evidence type="ECO:0000256" key="13">
    <source>
        <dbReference type="ARBA" id="ARBA00023136"/>
    </source>
</evidence>
<dbReference type="CDD" id="cd17546">
    <property type="entry name" value="REC_hyHK_CKI1_RcsC-like"/>
    <property type="match status" value="1"/>
</dbReference>
<feature type="transmembrane region" description="Helical" evidence="16">
    <location>
        <begin position="262"/>
        <end position="279"/>
    </location>
</feature>
<dbReference type="InterPro" id="IPR001789">
    <property type="entry name" value="Sig_transdc_resp-reg_receiver"/>
</dbReference>
<dbReference type="InterPro" id="IPR011622">
    <property type="entry name" value="7TMR_DISM_rcpt_extracell_dom2"/>
</dbReference>
<evidence type="ECO:0000256" key="4">
    <source>
        <dbReference type="ARBA" id="ARBA00022475"/>
    </source>
</evidence>
<evidence type="ECO:0000259" key="19">
    <source>
        <dbReference type="PROSITE" id="PS50894"/>
    </source>
</evidence>
<keyword evidence="11 16" id="KW-1133">Transmembrane helix</keyword>
<evidence type="ECO:0000313" key="21">
    <source>
        <dbReference type="Proteomes" id="UP000245728"/>
    </source>
</evidence>
<evidence type="ECO:0000256" key="15">
    <source>
        <dbReference type="PROSITE-ProRule" id="PRU00169"/>
    </source>
</evidence>
<sequence length="1046" mass="117158">MGSGHLTAVWHANRSLIAGLLCLILLSVPSPNAKAQANPLQLFDREDLFSLDDRVKILPAPKDQLTIEDAITRKGDFDWPPTTNPNYGFGNETLWLYAQVTNASSTEQWVLDVNYAQNDEVDLYVVKDGEIIAESHQGKSQGLQLYRLPTLEARLPRAVPLDIYLRVRSIGEARIVPVTLMSEQQHHRATTIDNLLWGGFYGALLILLLYNTSLLAKTRDLSLLAYCLYLISVICWQLLWGGHLQLFASGPNIQWLLQHTDILSSLMTITAAFFTLTFLDLGERATQVARIIYTLVTLSLVHILLSSTDFIPPDLRSGISLALGTAGIIAFLYAGYVSYVDRFNPAKYFIVAWSILLTAALVGVFSLLGLLPSNATTTYCFQVGVFIEAGLFSFALMDKLNTRMSNLVQDATDDLQNNLEIIEEKNAHLDIARREAIQASAVKSQFLANMSHEIRTPLNAILGFTDELDQSPLTREQKEHVTIIKTSAQNLVNIINDVLDFSKIEAGKLELQQTIFQPTQMLEDVARLMAQSAFNKNLTFICDWQALPEKLLGDEIRIRQILINLVGNAIKFTHQGHVRLAASGQQIDETRYRMDFIVEDTGIGIGENEQEKLFKAFSQLESSRDRHYQGTGLGLSICQELVRLMKGRIDFDSQLHGGSTFSISLTLNLMSHHLSQPDHDYWQLQHFLLYDPYPPSRRATAALLKSLGGRVTSADSWQFARHQHHADYLLINPYGNLSLGELRQHLADFPHIPDNKLIMVNDARQADLYQPLGFRALQKPLTTERLEALRDPVPLTSPVVADEPGLPKARVLAVDDMPMNLRLIETWLATTAVELTLSYTGSDAVELCEQQEFDLILMDVQMPGMDGITATRAIRKTRLNQGTPVIAVTAHAFREEQQQLLASGMDDFLSKPISRDQLFGLLKQWCAGEEPDSSNVDWLQALQQADNDEAIARQLLAAFVAQLPEITGAMQQAAEQDDNEELARLLHKLHGACCYTGVPQLRSLCEEMETLAKQNQFEQVHGRLESLWQLCDQVQQDSQAWLEPTA</sequence>
<keyword evidence="12" id="KW-0902">Two-component regulatory system</keyword>
<dbReference type="InterPro" id="IPR036890">
    <property type="entry name" value="HATPase_C_sf"/>
</dbReference>
<dbReference type="InterPro" id="IPR003594">
    <property type="entry name" value="HATPase_dom"/>
</dbReference>
<protein>
    <recommendedName>
        <fullName evidence="3">histidine kinase</fullName>
        <ecNumber evidence="3">2.7.13.3</ecNumber>
    </recommendedName>
</protein>
<dbReference type="SUPFAM" id="SSF52172">
    <property type="entry name" value="CheY-like"/>
    <property type="match status" value="1"/>
</dbReference>
<keyword evidence="13 16" id="KW-0472">Membrane</keyword>
<dbReference type="Pfam" id="PF07695">
    <property type="entry name" value="7TMR-DISM_7TM"/>
    <property type="match status" value="1"/>
</dbReference>
<keyword evidence="5 15" id="KW-0597">Phosphoprotein</keyword>
<dbReference type="InterPro" id="IPR011623">
    <property type="entry name" value="7TMR_DISM_rcpt_extracell_dom1"/>
</dbReference>
<dbReference type="SUPFAM" id="SSF47226">
    <property type="entry name" value="Histidine-containing phosphotransfer domain, HPT domain"/>
    <property type="match status" value="1"/>
</dbReference>
<dbReference type="GO" id="GO:0005886">
    <property type="term" value="C:plasma membrane"/>
    <property type="evidence" value="ECO:0007669"/>
    <property type="project" value="UniProtKB-SubCell"/>
</dbReference>
<dbReference type="CDD" id="cd00082">
    <property type="entry name" value="HisKA"/>
    <property type="match status" value="1"/>
</dbReference>
<comment type="catalytic activity">
    <reaction evidence="1">
        <text>ATP + protein L-histidine = ADP + protein N-phospho-L-histidine.</text>
        <dbReference type="EC" id="2.7.13.3"/>
    </reaction>
</comment>
<dbReference type="PROSITE" id="PS50894">
    <property type="entry name" value="HPT"/>
    <property type="match status" value="1"/>
</dbReference>
<evidence type="ECO:0000256" key="11">
    <source>
        <dbReference type="ARBA" id="ARBA00022989"/>
    </source>
</evidence>
<evidence type="ECO:0000256" key="16">
    <source>
        <dbReference type="SAM" id="Phobius"/>
    </source>
</evidence>
<keyword evidence="4" id="KW-1003">Cell membrane</keyword>
<dbReference type="Gene3D" id="1.10.287.130">
    <property type="match status" value="1"/>
</dbReference>
<dbReference type="InterPro" id="IPR011006">
    <property type="entry name" value="CheY-like_superfamily"/>
</dbReference>
<dbReference type="PANTHER" id="PTHR45339:SF1">
    <property type="entry name" value="HYBRID SIGNAL TRANSDUCTION HISTIDINE KINASE J"/>
    <property type="match status" value="1"/>
</dbReference>
<dbReference type="FunFam" id="3.30.565.10:FF:000010">
    <property type="entry name" value="Sensor histidine kinase RcsC"/>
    <property type="match status" value="1"/>
</dbReference>
<dbReference type="GO" id="GO:0005524">
    <property type="term" value="F:ATP binding"/>
    <property type="evidence" value="ECO:0007669"/>
    <property type="project" value="UniProtKB-KW"/>
</dbReference>
<dbReference type="KEGG" id="salh:HMF8227_02711"/>
<dbReference type="SUPFAM" id="SSF55874">
    <property type="entry name" value="ATPase domain of HSP90 chaperone/DNA topoisomerase II/histidine kinase"/>
    <property type="match status" value="1"/>
</dbReference>
<dbReference type="PRINTS" id="PR00344">
    <property type="entry name" value="BCTRLSENSOR"/>
</dbReference>
<dbReference type="SMART" id="SM00448">
    <property type="entry name" value="REC"/>
    <property type="match status" value="1"/>
</dbReference>
<dbReference type="InterPro" id="IPR003661">
    <property type="entry name" value="HisK_dim/P_dom"/>
</dbReference>
<feature type="transmembrane region" description="Helical" evidence="16">
    <location>
        <begin position="348"/>
        <end position="370"/>
    </location>
</feature>
<dbReference type="SMART" id="SM00388">
    <property type="entry name" value="HisKA"/>
    <property type="match status" value="1"/>
</dbReference>
<evidence type="ECO:0000256" key="1">
    <source>
        <dbReference type="ARBA" id="ARBA00000085"/>
    </source>
</evidence>
<evidence type="ECO:0000256" key="3">
    <source>
        <dbReference type="ARBA" id="ARBA00012438"/>
    </source>
</evidence>
<dbReference type="Pfam" id="PF00512">
    <property type="entry name" value="HisKA"/>
    <property type="match status" value="1"/>
</dbReference>
<keyword evidence="10" id="KW-0067">ATP-binding</keyword>
<feature type="modified residue" description="Phosphohistidine" evidence="14">
    <location>
        <position position="987"/>
    </location>
</feature>
<dbReference type="Pfam" id="PF00072">
    <property type="entry name" value="Response_reg"/>
    <property type="match status" value="1"/>
</dbReference>
<dbReference type="SUPFAM" id="SSF47384">
    <property type="entry name" value="Homodimeric domain of signal transducing histidine kinase"/>
    <property type="match status" value="1"/>
</dbReference>
<dbReference type="OrthoDB" id="9810730at2"/>
<dbReference type="PANTHER" id="PTHR45339">
    <property type="entry name" value="HYBRID SIGNAL TRANSDUCTION HISTIDINE KINASE J"/>
    <property type="match status" value="1"/>
</dbReference>
<evidence type="ECO:0000256" key="7">
    <source>
        <dbReference type="ARBA" id="ARBA00022692"/>
    </source>
</evidence>
<keyword evidence="7 16" id="KW-0812">Transmembrane</keyword>
<feature type="transmembrane region" description="Helical" evidence="16">
    <location>
        <begin position="291"/>
        <end position="311"/>
    </location>
</feature>
<comment type="subcellular location">
    <subcellularLocation>
        <location evidence="2">Cell membrane</location>
        <topology evidence="2">Multi-pass membrane protein</topology>
    </subcellularLocation>
</comment>
<keyword evidence="6 20" id="KW-0808">Transferase</keyword>
<dbReference type="SMART" id="SM00387">
    <property type="entry name" value="HATPase_c"/>
    <property type="match status" value="1"/>
</dbReference>
<dbReference type="SMART" id="SM00073">
    <property type="entry name" value="HPT"/>
    <property type="match status" value="1"/>
</dbReference>
<evidence type="ECO:0000256" key="5">
    <source>
        <dbReference type="ARBA" id="ARBA00022553"/>
    </source>
</evidence>
<evidence type="ECO:0000256" key="12">
    <source>
        <dbReference type="ARBA" id="ARBA00023012"/>
    </source>
</evidence>
<dbReference type="CDD" id="cd16922">
    <property type="entry name" value="HATPase_EvgS-ArcB-TorS-like"/>
    <property type="match status" value="1"/>
</dbReference>
<accession>A0A2S2E6K2</accession>
<dbReference type="EMBL" id="CP029347">
    <property type="protein sequence ID" value="AWL13162.1"/>
    <property type="molecule type" value="Genomic_DNA"/>
</dbReference>
<dbReference type="InterPro" id="IPR008207">
    <property type="entry name" value="Sig_transdc_His_kin_Hpt_dom"/>
</dbReference>
<feature type="transmembrane region" description="Helical" evidence="16">
    <location>
        <begin position="317"/>
        <end position="336"/>
    </location>
</feature>
<feature type="transmembrane region" description="Helical" evidence="16">
    <location>
        <begin position="223"/>
        <end position="242"/>
    </location>
</feature>
<dbReference type="Gene3D" id="3.40.50.2300">
    <property type="match status" value="1"/>
</dbReference>
<dbReference type="InterPro" id="IPR004358">
    <property type="entry name" value="Sig_transdc_His_kin-like_C"/>
</dbReference>
<evidence type="ECO:0000256" key="2">
    <source>
        <dbReference type="ARBA" id="ARBA00004651"/>
    </source>
</evidence>
<dbReference type="PROSITE" id="PS50109">
    <property type="entry name" value="HIS_KIN"/>
    <property type="match status" value="1"/>
</dbReference>
<evidence type="ECO:0000259" key="18">
    <source>
        <dbReference type="PROSITE" id="PS50110"/>
    </source>
</evidence>
<dbReference type="FunFam" id="1.10.287.130:FF:000003">
    <property type="entry name" value="Histidine kinase"/>
    <property type="match status" value="1"/>
</dbReference>
<feature type="domain" description="Response regulatory" evidence="18">
    <location>
        <begin position="810"/>
        <end position="926"/>
    </location>
</feature>
<gene>
    <name evidence="20" type="ORF">HMF8227_02711</name>
</gene>